<dbReference type="AlphaFoldDB" id="A0A0A9HSE7"/>
<organism evidence="1">
    <name type="scientific">Arundo donax</name>
    <name type="common">Giant reed</name>
    <name type="synonym">Donax arundinaceus</name>
    <dbReference type="NCBI Taxonomy" id="35708"/>
    <lineage>
        <taxon>Eukaryota</taxon>
        <taxon>Viridiplantae</taxon>
        <taxon>Streptophyta</taxon>
        <taxon>Embryophyta</taxon>
        <taxon>Tracheophyta</taxon>
        <taxon>Spermatophyta</taxon>
        <taxon>Magnoliopsida</taxon>
        <taxon>Liliopsida</taxon>
        <taxon>Poales</taxon>
        <taxon>Poaceae</taxon>
        <taxon>PACMAD clade</taxon>
        <taxon>Arundinoideae</taxon>
        <taxon>Arundineae</taxon>
        <taxon>Arundo</taxon>
    </lineage>
</organism>
<proteinExistence type="predicted"/>
<protein>
    <submittedName>
        <fullName evidence="1">Uncharacterized protein</fullName>
    </submittedName>
</protein>
<reference evidence="1" key="2">
    <citation type="journal article" date="2015" name="Data Brief">
        <title>Shoot transcriptome of the giant reed, Arundo donax.</title>
        <authorList>
            <person name="Barrero R.A."/>
            <person name="Guerrero F.D."/>
            <person name="Moolhuijzen P."/>
            <person name="Goolsby J.A."/>
            <person name="Tidwell J."/>
            <person name="Bellgard S.E."/>
            <person name="Bellgard M.I."/>
        </authorList>
    </citation>
    <scope>NUCLEOTIDE SEQUENCE</scope>
    <source>
        <tissue evidence="1">Shoot tissue taken approximately 20 cm above the soil surface</tissue>
    </source>
</reference>
<reference evidence="1" key="1">
    <citation type="submission" date="2014-09" db="EMBL/GenBank/DDBJ databases">
        <authorList>
            <person name="Magalhaes I.L.F."/>
            <person name="Oliveira U."/>
            <person name="Santos F.R."/>
            <person name="Vidigal T.H.D.A."/>
            <person name="Brescovit A.D."/>
            <person name="Santos A.J."/>
        </authorList>
    </citation>
    <scope>NUCLEOTIDE SEQUENCE</scope>
    <source>
        <tissue evidence="1">Shoot tissue taken approximately 20 cm above the soil surface</tissue>
    </source>
</reference>
<sequence>MISRTCYQQDLCIKYGMSHVRRQSNEMISRTCYQQDLCIIFFS</sequence>
<evidence type="ECO:0000313" key="1">
    <source>
        <dbReference type="EMBL" id="JAE35853.1"/>
    </source>
</evidence>
<accession>A0A0A9HSE7</accession>
<dbReference type="EMBL" id="GBRH01162043">
    <property type="protein sequence ID" value="JAE35853.1"/>
    <property type="molecule type" value="Transcribed_RNA"/>
</dbReference>
<name>A0A0A9HSE7_ARUDO</name>